<proteinExistence type="predicted"/>
<dbReference type="EMBL" id="NTRC01000006">
    <property type="protein sequence ID" value="PFD23177.1"/>
    <property type="molecule type" value="Genomic_DNA"/>
</dbReference>
<dbReference type="Proteomes" id="UP000219743">
    <property type="component" value="Unassembled WGS sequence"/>
</dbReference>
<dbReference type="AlphaFoldDB" id="A0A9X6VN95"/>
<gene>
    <name evidence="1" type="ORF">CN263_08845</name>
</gene>
<sequence length="60" mass="7122">MKANYQLFILQNNDVKTIKEAFRQLQQQNQDLLHVFQTLIQEIIIHQDGTVDITYTFESP</sequence>
<accession>A0A9X6VN95</accession>
<organism evidence="1 2">
    <name type="scientific">Bacillus cereus</name>
    <dbReference type="NCBI Taxonomy" id="1396"/>
    <lineage>
        <taxon>Bacteria</taxon>
        <taxon>Bacillati</taxon>
        <taxon>Bacillota</taxon>
        <taxon>Bacilli</taxon>
        <taxon>Bacillales</taxon>
        <taxon>Bacillaceae</taxon>
        <taxon>Bacillus</taxon>
        <taxon>Bacillus cereus group</taxon>
    </lineage>
</organism>
<protein>
    <submittedName>
        <fullName evidence="1">Uncharacterized protein</fullName>
    </submittedName>
</protein>
<comment type="caution">
    <text evidence="1">The sequence shown here is derived from an EMBL/GenBank/DDBJ whole genome shotgun (WGS) entry which is preliminary data.</text>
</comment>
<reference evidence="1 2" key="1">
    <citation type="submission" date="2017-09" db="EMBL/GenBank/DDBJ databases">
        <title>Large-scale bioinformatics analysis of Bacillus genomes uncovers conserved roles of natural products in bacterial physiology.</title>
        <authorList>
            <consortium name="Agbiome Team Llc"/>
            <person name="Bleich R.M."/>
            <person name="Kirk G.J."/>
            <person name="Santa Maria K.C."/>
            <person name="Allen S.E."/>
            <person name="Farag S."/>
            <person name="Shank E.A."/>
            <person name="Bowers A."/>
        </authorList>
    </citation>
    <scope>NUCLEOTIDE SEQUENCE [LARGE SCALE GENOMIC DNA]</scope>
    <source>
        <strain evidence="1 2">AFS024404</strain>
    </source>
</reference>
<name>A0A9X6VN95_BACCE</name>
<evidence type="ECO:0000313" key="1">
    <source>
        <dbReference type="EMBL" id="PFD23177.1"/>
    </source>
</evidence>
<evidence type="ECO:0000313" key="2">
    <source>
        <dbReference type="Proteomes" id="UP000219743"/>
    </source>
</evidence>